<feature type="transmembrane region" description="Helical" evidence="5">
    <location>
        <begin position="267"/>
        <end position="284"/>
    </location>
</feature>
<feature type="transmembrane region" description="Helical" evidence="5">
    <location>
        <begin position="163"/>
        <end position="186"/>
    </location>
</feature>
<dbReference type="InterPro" id="IPR036259">
    <property type="entry name" value="MFS_trans_sf"/>
</dbReference>
<evidence type="ECO:0000256" key="4">
    <source>
        <dbReference type="ARBA" id="ARBA00023136"/>
    </source>
</evidence>
<evidence type="ECO:0000259" key="6">
    <source>
        <dbReference type="PROSITE" id="PS50850"/>
    </source>
</evidence>
<dbReference type="GO" id="GO:0022857">
    <property type="term" value="F:transmembrane transporter activity"/>
    <property type="evidence" value="ECO:0007669"/>
    <property type="project" value="InterPro"/>
</dbReference>
<feature type="transmembrane region" description="Helical" evidence="5">
    <location>
        <begin position="437"/>
        <end position="457"/>
    </location>
</feature>
<dbReference type="GO" id="GO:0005886">
    <property type="term" value="C:plasma membrane"/>
    <property type="evidence" value="ECO:0007669"/>
    <property type="project" value="TreeGrafter"/>
</dbReference>
<feature type="transmembrane region" description="Helical" evidence="5">
    <location>
        <begin position="507"/>
        <end position="525"/>
    </location>
</feature>
<dbReference type="InterPro" id="IPR011701">
    <property type="entry name" value="MFS"/>
</dbReference>
<dbReference type="Pfam" id="PF07690">
    <property type="entry name" value="MFS_1"/>
    <property type="match status" value="1"/>
</dbReference>
<feature type="transmembrane region" description="Helical" evidence="5">
    <location>
        <begin position="305"/>
        <end position="325"/>
    </location>
</feature>
<feature type="transmembrane region" description="Helical" evidence="5">
    <location>
        <begin position="345"/>
        <end position="365"/>
    </location>
</feature>
<feature type="transmembrane region" description="Helical" evidence="5">
    <location>
        <begin position="192"/>
        <end position="216"/>
    </location>
</feature>
<keyword evidence="3 5" id="KW-1133">Transmembrane helix</keyword>
<dbReference type="InParanoid" id="A0A1J7JMP5"/>
<reference evidence="7 8" key="1">
    <citation type="submission" date="2016-10" db="EMBL/GenBank/DDBJ databases">
        <title>Draft genome sequence of Coniochaeta ligniaria NRRL30616, a lignocellulolytic fungus for bioabatement of inhibitors in plant biomass hydrolysates.</title>
        <authorList>
            <consortium name="DOE Joint Genome Institute"/>
            <person name="Jimenez D.J."/>
            <person name="Hector R.E."/>
            <person name="Riley R."/>
            <person name="Sun H."/>
            <person name="Grigoriev I.V."/>
            <person name="Van Elsas J.D."/>
            <person name="Nichols N.N."/>
        </authorList>
    </citation>
    <scope>NUCLEOTIDE SEQUENCE [LARGE SCALE GENOMIC DNA]</scope>
    <source>
        <strain evidence="7 8">NRRL 30616</strain>
    </source>
</reference>
<comment type="subcellular location">
    <subcellularLocation>
        <location evidence="1">Membrane</location>
        <topology evidence="1">Multi-pass membrane protein</topology>
    </subcellularLocation>
</comment>
<accession>A0A1J7JMP5</accession>
<feature type="transmembrane region" description="Helical" evidence="5">
    <location>
        <begin position="131"/>
        <end position="156"/>
    </location>
</feature>
<dbReference type="AlphaFoldDB" id="A0A1J7JMP5"/>
<proteinExistence type="predicted"/>
<dbReference type="Gene3D" id="1.20.1250.20">
    <property type="entry name" value="MFS general substrate transporter like domains"/>
    <property type="match status" value="1"/>
</dbReference>
<dbReference type="PROSITE" id="PS50850">
    <property type="entry name" value="MFS"/>
    <property type="match status" value="1"/>
</dbReference>
<evidence type="ECO:0000256" key="3">
    <source>
        <dbReference type="ARBA" id="ARBA00022989"/>
    </source>
</evidence>
<organism evidence="7 8">
    <name type="scientific">Coniochaeta ligniaria NRRL 30616</name>
    <dbReference type="NCBI Taxonomy" id="1408157"/>
    <lineage>
        <taxon>Eukaryota</taxon>
        <taxon>Fungi</taxon>
        <taxon>Dikarya</taxon>
        <taxon>Ascomycota</taxon>
        <taxon>Pezizomycotina</taxon>
        <taxon>Sordariomycetes</taxon>
        <taxon>Sordariomycetidae</taxon>
        <taxon>Coniochaetales</taxon>
        <taxon>Coniochaetaceae</taxon>
        <taxon>Coniochaeta</taxon>
    </lineage>
</organism>
<sequence length="539" mass="58187">MNEPQAQDPEKHHEDHVPDLTVEASEDEYLTGLPLTLMSLALMAGIFMIALDNSIIATAIPKITSQFNSLNDVGNAAWYGTAYLLTTMSLQPTFGKIYTLFNLKWSYTAALFIFEVGSVVCAVAPNSLALIIGRAVAGVGAAGIMCGGLVFILHIVEMKKRPIFMGLVSSMFGVASVIGPTFGGLFTDSPRLTWRFCFWINLPFGALAILVILLVYKPKPREHSQLTFRQKLVHLGFDSAAVLTGAITCLLLVLHYGGIIYPWSDSRVWGCLLGFVLLIVLFVVMQVFQHDRALIPHHIIKKRTIIVCCLFSFFLQNSMTSQTYILPFFFQAVQGTTARISGLDILPYGITITITTIITGSIITLTGYHIPWMWLGSALLTTGAGLLHTLTRASPMRLWFPYQVIGGVGYGATCQIPFFAIQVVLTRTVDIPTASALIALSQSLGGAVGLAVSQNVFQNSLDRDLARIEGVDRQAVVASGGVGLEGVVPGEYLDAVRDAFGGGVADAFLLAVACAGAAFVVSLGVEWRRIESKKGAEVS</sequence>
<evidence type="ECO:0000256" key="1">
    <source>
        <dbReference type="ARBA" id="ARBA00004141"/>
    </source>
</evidence>
<feature type="transmembrane region" description="Helical" evidence="5">
    <location>
        <begin position="402"/>
        <end position="425"/>
    </location>
</feature>
<dbReference type="Proteomes" id="UP000182658">
    <property type="component" value="Unassembled WGS sequence"/>
</dbReference>
<protein>
    <submittedName>
        <fullName evidence="7">MFS general substrate transporter</fullName>
    </submittedName>
</protein>
<name>A0A1J7JMP5_9PEZI</name>
<feature type="transmembrane region" description="Helical" evidence="5">
    <location>
        <begin position="372"/>
        <end position="390"/>
    </location>
</feature>
<feature type="transmembrane region" description="Helical" evidence="5">
    <location>
        <begin position="237"/>
        <end position="261"/>
    </location>
</feature>
<gene>
    <name evidence="7" type="ORF">CONLIGDRAFT_658485</name>
</gene>
<dbReference type="InterPro" id="IPR020846">
    <property type="entry name" value="MFS_dom"/>
</dbReference>
<keyword evidence="4 5" id="KW-0472">Membrane</keyword>
<dbReference type="SUPFAM" id="SSF103473">
    <property type="entry name" value="MFS general substrate transporter"/>
    <property type="match status" value="1"/>
</dbReference>
<dbReference type="PANTHER" id="PTHR23501">
    <property type="entry name" value="MAJOR FACILITATOR SUPERFAMILY"/>
    <property type="match status" value="1"/>
</dbReference>
<feature type="transmembrane region" description="Helical" evidence="5">
    <location>
        <begin position="105"/>
        <end position="125"/>
    </location>
</feature>
<keyword evidence="2 5" id="KW-0812">Transmembrane</keyword>
<evidence type="ECO:0000256" key="2">
    <source>
        <dbReference type="ARBA" id="ARBA00022692"/>
    </source>
</evidence>
<dbReference type="OrthoDB" id="10021397at2759"/>
<keyword evidence="8" id="KW-1185">Reference proteome</keyword>
<evidence type="ECO:0000313" key="8">
    <source>
        <dbReference type="Proteomes" id="UP000182658"/>
    </source>
</evidence>
<evidence type="ECO:0000256" key="5">
    <source>
        <dbReference type="SAM" id="Phobius"/>
    </source>
</evidence>
<dbReference type="Gene3D" id="1.20.1720.10">
    <property type="entry name" value="Multidrug resistance protein D"/>
    <property type="match status" value="1"/>
</dbReference>
<dbReference type="EMBL" id="KV875093">
    <property type="protein sequence ID" value="OIW34673.1"/>
    <property type="molecule type" value="Genomic_DNA"/>
</dbReference>
<feature type="transmembrane region" description="Helical" evidence="5">
    <location>
        <begin position="29"/>
        <end position="51"/>
    </location>
</feature>
<dbReference type="CDD" id="cd17502">
    <property type="entry name" value="MFS_Azr1_MDR_like"/>
    <property type="match status" value="1"/>
</dbReference>
<evidence type="ECO:0000313" key="7">
    <source>
        <dbReference type="EMBL" id="OIW34673.1"/>
    </source>
</evidence>
<dbReference type="FunCoup" id="A0A1J7JMP5">
    <property type="interactions" value="65"/>
</dbReference>
<dbReference type="PANTHER" id="PTHR23501:SF198">
    <property type="entry name" value="AZOLE RESISTANCE PROTEIN 1-RELATED"/>
    <property type="match status" value="1"/>
</dbReference>
<feature type="domain" description="Major facilitator superfamily (MFS) profile" evidence="6">
    <location>
        <begin position="38"/>
        <end position="530"/>
    </location>
</feature>